<keyword evidence="4" id="KW-0560">Oxidoreductase</keyword>
<name>A0A843YTQ5_9BURK</name>
<dbReference type="Pfam" id="PF01494">
    <property type="entry name" value="FAD_binding_3"/>
    <property type="match status" value="1"/>
</dbReference>
<protein>
    <submittedName>
        <fullName evidence="4">4-hydroxybenzoate 3-monooxygenase</fullName>
        <ecNumber evidence="4">1.14.13.2</ecNumber>
    </submittedName>
</protein>
<evidence type="ECO:0000256" key="1">
    <source>
        <dbReference type="ARBA" id="ARBA00022630"/>
    </source>
</evidence>
<dbReference type="InterPro" id="IPR036188">
    <property type="entry name" value="FAD/NAD-bd_sf"/>
</dbReference>
<evidence type="ECO:0000256" key="2">
    <source>
        <dbReference type="ARBA" id="ARBA00022827"/>
    </source>
</evidence>
<sequence>MRTQIAIIGAGPAGLLLSHLLHLQGIESVVLESRSRADIESTIRAGVLEQGTMDLLNETGVGERMRSLGALHHGIELAFDGARHRIDLTELTGKAITVYPQHEVIKDLVAARLAAQGQLLFEVSDVELHGVETSRPSVIFRHGGEACSLEADFVIGCDGYHGVARPAMPEQNLRKDFQRIYPFGWFGILVESVPSSDELIYAQHERGFALVSTRSPTVQRLYFQCDPSDRTDNWSDDRIWTELHARLENRDGWKLKEGRIFQKNIIGMRSFVSTPMQAGRLFLAGDAAHIVPPTGAKGMNLAVSDVWLLARGLEQFYRKGGEELLNSYTADALKRIWRAEYFSWTMTRLLHTFADATPFEREMQRAELENIVSSRALATSLAENYVGAF</sequence>
<proteinExistence type="predicted"/>
<evidence type="ECO:0000313" key="4">
    <source>
        <dbReference type="EMBL" id="MQR00721.1"/>
    </source>
</evidence>
<dbReference type="NCBIfam" id="NF006091">
    <property type="entry name" value="PRK08243.1"/>
    <property type="match status" value="1"/>
</dbReference>
<keyword evidence="5" id="KW-1185">Reference proteome</keyword>
<dbReference type="Proteomes" id="UP000451565">
    <property type="component" value="Unassembled WGS sequence"/>
</dbReference>
<keyword evidence="4" id="KW-0503">Monooxygenase</keyword>
<dbReference type="SUPFAM" id="SSF54373">
    <property type="entry name" value="FAD-linked reductases, C-terminal domain"/>
    <property type="match status" value="1"/>
</dbReference>
<dbReference type="PANTHER" id="PTHR43004:SF3">
    <property type="entry name" value="P-HYDROXYBENZOATE HYDROXYLASE"/>
    <property type="match status" value="1"/>
</dbReference>
<dbReference type="Gene3D" id="3.50.50.60">
    <property type="entry name" value="FAD/NAD(P)-binding domain"/>
    <property type="match status" value="1"/>
</dbReference>
<dbReference type="PRINTS" id="PR00420">
    <property type="entry name" value="RNGMNOXGNASE"/>
</dbReference>
<comment type="caution">
    <text evidence="4">The sequence shown here is derived from an EMBL/GenBank/DDBJ whole genome shotgun (WGS) entry which is preliminary data.</text>
</comment>
<keyword evidence="1" id="KW-0285">Flavoprotein</keyword>
<dbReference type="InterPro" id="IPR002938">
    <property type="entry name" value="FAD-bd"/>
</dbReference>
<dbReference type="SUPFAM" id="SSF51905">
    <property type="entry name" value="FAD/NAD(P)-binding domain"/>
    <property type="match status" value="1"/>
</dbReference>
<accession>A0A843YTQ5</accession>
<reference evidence="4 5" key="1">
    <citation type="submission" date="2019-10" db="EMBL/GenBank/DDBJ databases">
        <title>Glaciimonas soli sp. nov., a psychrophilic bacterium isolated from the forest soil of a high elevation mountain in Taiwan.</title>
        <authorList>
            <person name="Wang L.-T."/>
            <person name="Shieh W.Y."/>
        </authorList>
    </citation>
    <scope>NUCLEOTIDE SEQUENCE [LARGE SCALE GENOMIC DNA]</scope>
    <source>
        <strain evidence="4 5">GS1</strain>
    </source>
</reference>
<dbReference type="EC" id="1.14.13.2" evidence="4"/>
<dbReference type="Gene3D" id="3.30.9.10">
    <property type="entry name" value="D-Amino Acid Oxidase, subunit A, domain 2"/>
    <property type="match status" value="1"/>
</dbReference>
<dbReference type="OrthoDB" id="8672648at2"/>
<keyword evidence="2" id="KW-0274">FAD</keyword>
<organism evidence="4 5">
    <name type="scientific">Glaciimonas soli</name>
    <dbReference type="NCBI Taxonomy" id="2590999"/>
    <lineage>
        <taxon>Bacteria</taxon>
        <taxon>Pseudomonadati</taxon>
        <taxon>Pseudomonadota</taxon>
        <taxon>Betaproteobacteria</taxon>
        <taxon>Burkholderiales</taxon>
        <taxon>Oxalobacteraceae</taxon>
        <taxon>Glaciimonas</taxon>
    </lineage>
</organism>
<evidence type="ECO:0000259" key="3">
    <source>
        <dbReference type="Pfam" id="PF01494"/>
    </source>
</evidence>
<feature type="domain" description="FAD-binding" evidence="3">
    <location>
        <begin position="2"/>
        <end position="342"/>
    </location>
</feature>
<dbReference type="PANTHER" id="PTHR43004">
    <property type="entry name" value="TRK SYSTEM POTASSIUM UPTAKE PROTEIN"/>
    <property type="match status" value="1"/>
</dbReference>
<dbReference type="GO" id="GO:0071949">
    <property type="term" value="F:FAD binding"/>
    <property type="evidence" value="ECO:0007669"/>
    <property type="project" value="InterPro"/>
</dbReference>
<dbReference type="RefSeq" id="WP_153234350.1">
    <property type="nucleotide sequence ID" value="NZ_WINI01000004.1"/>
</dbReference>
<dbReference type="AlphaFoldDB" id="A0A843YTQ5"/>
<gene>
    <name evidence="4" type="ORF">GEV47_08505</name>
</gene>
<dbReference type="EMBL" id="WINI01000004">
    <property type="protein sequence ID" value="MQR00721.1"/>
    <property type="molecule type" value="Genomic_DNA"/>
</dbReference>
<dbReference type="GO" id="GO:0018659">
    <property type="term" value="F:4-hydroxybenzoate 3-monooxygenase activity"/>
    <property type="evidence" value="ECO:0007669"/>
    <property type="project" value="UniProtKB-EC"/>
</dbReference>
<evidence type="ECO:0000313" key="5">
    <source>
        <dbReference type="Proteomes" id="UP000451565"/>
    </source>
</evidence>
<dbReference type="InterPro" id="IPR050641">
    <property type="entry name" value="RIFMO-like"/>
</dbReference>